<keyword evidence="3" id="KW-1185">Reference proteome</keyword>
<evidence type="ECO:0000313" key="2">
    <source>
        <dbReference type="EMBL" id="EJK56049.1"/>
    </source>
</evidence>
<feature type="region of interest" description="Disordered" evidence="1">
    <location>
        <begin position="181"/>
        <end position="208"/>
    </location>
</feature>
<protein>
    <submittedName>
        <fullName evidence="2">Uncharacterized protein</fullName>
    </submittedName>
</protein>
<sequence>MLYYINGWSGIGHQRPPEERQEDLPAPRREGRAVRRPLREDRRRDHPPRRPGPARVTPGRPGRRARAAGRVRVHQGQVEDTAGGVPPDRDVPEQRPAQRRGGDQPRPAQGGDAREGADGQQEGLPRRREPAGEGGRGHESGCGFQLTNVLTLPVASVVKFLVQNQDRGVLRNRLVALLPTAPSTPRRRDPAAPLRPLGGFSTESAESDEKVASWKALVELSKSLPIDERRDAPPASSDGAAHPPASLRRETASRWARVAVFSEWDEKQPPAILSSRSTNDSQSTNSGSDRAPSLPPADGAARPPDSLCRRRTASPDAPGESTPRVDLPRPKTDAASAPGGPREERHAAGEERRGRSVYEQVSEYGSTGATGEGGRVRPAVSPSLPCRPSLRGTGPLALRARYAAKYEQQSEPGGRAAQSAGGTEAEDVRRGPGRPGRGAGGRRTAAAAGVDVVHRTRAPAAAAVRSIASPEGEPAPSAGGTD</sequence>
<evidence type="ECO:0000256" key="1">
    <source>
        <dbReference type="SAM" id="MobiDB-lite"/>
    </source>
</evidence>
<feature type="region of interest" description="Disordered" evidence="1">
    <location>
        <begin position="225"/>
        <end position="250"/>
    </location>
</feature>
<organism evidence="2 3">
    <name type="scientific">Thalassiosira oceanica</name>
    <name type="common">Marine diatom</name>
    <dbReference type="NCBI Taxonomy" id="159749"/>
    <lineage>
        <taxon>Eukaryota</taxon>
        <taxon>Sar</taxon>
        <taxon>Stramenopiles</taxon>
        <taxon>Ochrophyta</taxon>
        <taxon>Bacillariophyta</taxon>
        <taxon>Coscinodiscophyceae</taxon>
        <taxon>Thalassiosirophycidae</taxon>
        <taxon>Thalassiosirales</taxon>
        <taxon>Thalassiosiraceae</taxon>
        <taxon>Thalassiosira</taxon>
    </lineage>
</organism>
<proteinExistence type="predicted"/>
<dbReference type="EMBL" id="AGNL01032535">
    <property type="protein sequence ID" value="EJK56049.1"/>
    <property type="molecule type" value="Genomic_DNA"/>
</dbReference>
<feature type="non-terminal residue" evidence="2">
    <location>
        <position position="482"/>
    </location>
</feature>
<dbReference type="Proteomes" id="UP000266841">
    <property type="component" value="Unassembled WGS sequence"/>
</dbReference>
<gene>
    <name evidence="2" type="ORF">THAOC_24132</name>
</gene>
<feature type="region of interest" description="Disordered" evidence="1">
    <location>
        <begin position="1"/>
        <end position="140"/>
    </location>
</feature>
<name>K0RUF2_THAOC</name>
<accession>K0RUF2</accession>
<reference evidence="2 3" key="1">
    <citation type="journal article" date="2012" name="Genome Biol.">
        <title>Genome and low-iron response of an oceanic diatom adapted to chronic iron limitation.</title>
        <authorList>
            <person name="Lommer M."/>
            <person name="Specht M."/>
            <person name="Roy A.S."/>
            <person name="Kraemer L."/>
            <person name="Andreson R."/>
            <person name="Gutowska M.A."/>
            <person name="Wolf J."/>
            <person name="Bergner S.V."/>
            <person name="Schilhabel M.B."/>
            <person name="Klostermeier U.C."/>
            <person name="Beiko R.G."/>
            <person name="Rosenstiel P."/>
            <person name="Hippler M."/>
            <person name="Laroche J."/>
        </authorList>
    </citation>
    <scope>NUCLEOTIDE SEQUENCE [LARGE SCALE GENOMIC DNA]</scope>
    <source>
        <strain evidence="2 3">CCMP1005</strain>
    </source>
</reference>
<comment type="caution">
    <text evidence="2">The sequence shown here is derived from an EMBL/GenBank/DDBJ whole genome shotgun (WGS) entry which is preliminary data.</text>
</comment>
<feature type="region of interest" description="Disordered" evidence="1">
    <location>
        <begin position="269"/>
        <end position="482"/>
    </location>
</feature>
<feature type="compositionally biased region" description="Basic and acidic residues" evidence="1">
    <location>
        <begin position="15"/>
        <end position="44"/>
    </location>
</feature>
<feature type="compositionally biased region" description="Basic and acidic residues" evidence="1">
    <location>
        <begin position="124"/>
        <end position="139"/>
    </location>
</feature>
<evidence type="ECO:0000313" key="3">
    <source>
        <dbReference type="Proteomes" id="UP000266841"/>
    </source>
</evidence>
<feature type="compositionally biased region" description="Low complexity" evidence="1">
    <location>
        <begin position="458"/>
        <end position="470"/>
    </location>
</feature>
<dbReference type="OMA" id="PENCEDR"/>
<dbReference type="AlphaFoldDB" id="K0RUF2"/>
<feature type="compositionally biased region" description="Polar residues" evidence="1">
    <location>
        <begin position="274"/>
        <end position="288"/>
    </location>
</feature>
<feature type="compositionally biased region" description="Basic residues" evidence="1">
    <location>
        <begin position="61"/>
        <end position="73"/>
    </location>
</feature>
<feature type="compositionally biased region" description="Basic and acidic residues" evidence="1">
    <location>
        <begin position="341"/>
        <end position="356"/>
    </location>
</feature>